<feature type="transmembrane region" description="Helical" evidence="2">
    <location>
        <begin position="312"/>
        <end position="329"/>
    </location>
</feature>
<dbReference type="GO" id="GO:0005230">
    <property type="term" value="F:extracellular ligand-gated monoatomic ion channel activity"/>
    <property type="evidence" value="ECO:0007669"/>
    <property type="project" value="InterPro"/>
</dbReference>
<accession>A0AAN5C3A1</accession>
<dbReference type="AlphaFoldDB" id="A0AAN5C3A1"/>
<dbReference type="PANTHER" id="PTHR18945">
    <property type="entry name" value="NEUROTRANSMITTER GATED ION CHANNEL"/>
    <property type="match status" value="1"/>
</dbReference>
<dbReference type="Proteomes" id="UP001328107">
    <property type="component" value="Unassembled WGS sequence"/>
</dbReference>
<evidence type="ECO:0000313" key="5">
    <source>
        <dbReference type="Proteomes" id="UP001328107"/>
    </source>
</evidence>
<dbReference type="InterPro" id="IPR006201">
    <property type="entry name" value="Neur_channel"/>
</dbReference>
<protein>
    <recommendedName>
        <fullName evidence="3">Neurotransmitter-gated ion-channel ligand-binding domain-containing protein</fullName>
    </recommendedName>
</protein>
<comment type="caution">
    <text evidence="4">The sequence shown here is derived from an EMBL/GenBank/DDBJ whole genome shotgun (WGS) entry which is preliminary data.</text>
</comment>
<keyword evidence="2" id="KW-1133">Transmembrane helix</keyword>
<feature type="region of interest" description="Disordered" evidence="1">
    <location>
        <begin position="1"/>
        <end position="31"/>
    </location>
</feature>
<dbReference type="InterPro" id="IPR006202">
    <property type="entry name" value="Neur_chan_lig-bd"/>
</dbReference>
<dbReference type="InterPro" id="IPR038050">
    <property type="entry name" value="Neuro_actylchol_rec"/>
</dbReference>
<dbReference type="Gene3D" id="1.20.58.390">
    <property type="entry name" value="Neurotransmitter-gated ion-channel transmembrane domain"/>
    <property type="match status" value="1"/>
</dbReference>
<keyword evidence="2" id="KW-0472">Membrane</keyword>
<feature type="transmembrane region" description="Helical" evidence="2">
    <location>
        <begin position="444"/>
        <end position="466"/>
    </location>
</feature>
<evidence type="ECO:0000313" key="4">
    <source>
        <dbReference type="EMBL" id="GMR35508.1"/>
    </source>
</evidence>
<evidence type="ECO:0000256" key="1">
    <source>
        <dbReference type="SAM" id="MobiDB-lite"/>
    </source>
</evidence>
<dbReference type="Pfam" id="PF02931">
    <property type="entry name" value="Neur_chan_LBD"/>
    <property type="match status" value="1"/>
</dbReference>
<feature type="non-terminal residue" evidence="4">
    <location>
        <position position="1"/>
    </location>
</feature>
<reference evidence="5" key="1">
    <citation type="submission" date="2022-10" db="EMBL/GenBank/DDBJ databases">
        <title>Genome assembly of Pristionchus species.</title>
        <authorList>
            <person name="Yoshida K."/>
            <person name="Sommer R.J."/>
        </authorList>
    </citation>
    <scope>NUCLEOTIDE SEQUENCE [LARGE SCALE GENOMIC DNA]</scope>
    <source>
        <strain evidence="5">RS5460</strain>
    </source>
</reference>
<dbReference type="SUPFAM" id="SSF63712">
    <property type="entry name" value="Nicotinic receptor ligand binding domain-like"/>
    <property type="match status" value="1"/>
</dbReference>
<dbReference type="FunFam" id="2.70.170.10:FF:000056">
    <property type="entry name" value="Ligand-Gated ion Channel"/>
    <property type="match status" value="1"/>
</dbReference>
<keyword evidence="2" id="KW-0812">Transmembrane</keyword>
<dbReference type="GO" id="GO:0016020">
    <property type="term" value="C:membrane"/>
    <property type="evidence" value="ECO:0007669"/>
    <property type="project" value="InterPro"/>
</dbReference>
<sequence length="467" mass="52550">LERFSPAPLPLPPPSPPSPSPSPPLLPAPWEEASPIRTPRRLRGEKMAPALVLVVAAAAAVANAAVYDPDCKWRLNVTDIDDIAHHKYSVLEDCLFYKLSKEADQMQGKPNALMLLPPTVAAGETLEVDVQKVVVRQMWMSEVFKEMHINGYVALSWKDRRLRWDQIDWKTDTLNIKSFGRLWVPDINSEKFQTSAQSVDYTNYQNIEARMTGNVTARLEYRMQAQCEIDYSDYPNDRKHCCFKLRSSLYKRYIKFFILSGEEGLDVSPIRTNWHIENSWVKKFAADDDMKAEELEICVTARRKSTTLSIELTIPVLISALLILLAPFFGKFQQQINVKMFSILLQFMCFQFLANKTPQVGFGESVPKIYIFYAFTLGVSVVSLIATVIISAAARVVRKVPPAHRYTLLASVLNANVCCGFEEAPVTDGTSSKDASADWLQIHVALNNLMSFCAVIVYVIGAIVIAF</sequence>
<name>A0AAN5C3A1_9BILA</name>
<feature type="compositionally biased region" description="Pro residues" evidence="1">
    <location>
        <begin position="7"/>
        <end position="27"/>
    </location>
</feature>
<gene>
    <name evidence="4" type="ORF">PMAYCL1PPCAC_05703</name>
</gene>
<evidence type="ECO:0000259" key="3">
    <source>
        <dbReference type="Pfam" id="PF02931"/>
    </source>
</evidence>
<feature type="transmembrane region" description="Helical" evidence="2">
    <location>
        <begin position="369"/>
        <end position="394"/>
    </location>
</feature>
<organism evidence="4 5">
    <name type="scientific">Pristionchus mayeri</name>
    <dbReference type="NCBI Taxonomy" id="1317129"/>
    <lineage>
        <taxon>Eukaryota</taxon>
        <taxon>Metazoa</taxon>
        <taxon>Ecdysozoa</taxon>
        <taxon>Nematoda</taxon>
        <taxon>Chromadorea</taxon>
        <taxon>Rhabditida</taxon>
        <taxon>Rhabditina</taxon>
        <taxon>Diplogasteromorpha</taxon>
        <taxon>Diplogasteroidea</taxon>
        <taxon>Neodiplogasteridae</taxon>
        <taxon>Pristionchus</taxon>
    </lineage>
</organism>
<keyword evidence="5" id="KW-1185">Reference proteome</keyword>
<dbReference type="InterPro" id="IPR036734">
    <property type="entry name" value="Neur_chan_lig-bd_sf"/>
</dbReference>
<dbReference type="EMBL" id="BTRK01000002">
    <property type="protein sequence ID" value="GMR35508.1"/>
    <property type="molecule type" value="Genomic_DNA"/>
</dbReference>
<evidence type="ECO:0000256" key="2">
    <source>
        <dbReference type="SAM" id="Phobius"/>
    </source>
</evidence>
<proteinExistence type="predicted"/>
<feature type="domain" description="Neurotransmitter-gated ion-channel ligand-binding" evidence="3">
    <location>
        <begin position="118"/>
        <end position="289"/>
    </location>
</feature>
<feature type="transmembrane region" description="Helical" evidence="2">
    <location>
        <begin position="336"/>
        <end position="354"/>
    </location>
</feature>
<dbReference type="Gene3D" id="2.70.170.10">
    <property type="entry name" value="Neurotransmitter-gated ion-channel ligand-binding domain"/>
    <property type="match status" value="1"/>
</dbReference>
<dbReference type="GO" id="GO:0004888">
    <property type="term" value="F:transmembrane signaling receptor activity"/>
    <property type="evidence" value="ECO:0007669"/>
    <property type="project" value="InterPro"/>
</dbReference>